<feature type="signal peptide" evidence="1">
    <location>
        <begin position="1"/>
        <end position="23"/>
    </location>
</feature>
<gene>
    <name evidence="2" type="ORF">HNQ81_003249</name>
</gene>
<comment type="caution">
    <text evidence="2">The sequence shown here is derived from an EMBL/GenBank/DDBJ whole genome shotgun (WGS) entry which is preliminary data.</text>
</comment>
<dbReference type="Proteomes" id="UP000539642">
    <property type="component" value="Unassembled WGS sequence"/>
</dbReference>
<name>A0A840V1F3_9BACT</name>
<keyword evidence="1" id="KW-0732">Signal</keyword>
<sequence>MKNISNILTVVMLCGLLSFLSSCSGRSVSSTADTEQDIRPLDAVVVLPAEAGGDGAADGQGNDSDSLRKGAGFIDLTIADITKDCRNVRVLTASQVESLMDEGNKDNSADVIGHLGKTLHCDAVMVTTVHRYRQRVGSDMAIESPASASFQIRLVDVKTRAVLWSADFDETQESLLSNILSFSKAQSRGFKWVTVENLVAQGLKDRLAGCPFLKR</sequence>
<reference evidence="2 3" key="1">
    <citation type="submission" date="2020-08" db="EMBL/GenBank/DDBJ databases">
        <title>Genomic Encyclopedia of Type Strains, Phase IV (KMG-IV): sequencing the most valuable type-strain genomes for metagenomic binning, comparative biology and taxonomic classification.</title>
        <authorList>
            <person name="Goeker M."/>
        </authorList>
    </citation>
    <scope>NUCLEOTIDE SEQUENCE [LARGE SCALE GENOMIC DNA]</scope>
    <source>
        <strain evidence="2 3">DSM 28570</strain>
    </source>
</reference>
<dbReference type="RefSeq" id="WP_183352285.1">
    <property type="nucleotide sequence ID" value="NZ_JACHEO010000027.1"/>
</dbReference>
<feature type="chain" id="PRO_5032674341" description="Penicillin-binding protein activator LpoB" evidence="1">
    <location>
        <begin position="24"/>
        <end position="215"/>
    </location>
</feature>
<dbReference type="AlphaFoldDB" id="A0A840V1F3"/>
<proteinExistence type="predicted"/>
<evidence type="ECO:0000313" key="2">
    <source>
        <dbReference type="EMBL" id="MBB5349494.1"/>
    </source>
</evidence>
<dbReference type="Gene3D" id="3.40.50.10610">
    <property type="entry name" value="ABC-type transport auxiliary lipoprotein component"/>
    <property type="match status" value="1"/>
</dbReference>
<protein>
    <recommendedName>
        <fullName evidence="4">Penicillin-binding protein activator LpoB</fullName>
    </recommendedName>
</protein>
<keyword evidence="3" id="KW-1185">Reference proteome</keyword>
<organism evidence="2 3">
    <name type="scientific">Desulfoprunum benzoelyticum</name>
    <dbReference type="NCBI Taxonomy" id="1506996"/>
    <lineage>
        <taxon>Bacteria</taxon>
        <taxon>Pseudomonadati</taxon>
        <taxon>Thermodesulfobacteriota</taxon>
        <taxon>Desulfobulbia</taxon>
        <taxon>Desulfobulbales</taxon>
        <taxon>Desulfobulbaceae</taxon>
        <taxon>Desulfoprunum</taxon>
    </lineage>
</organism>
<evidence type="ECO:0000313" key="3">
    <source>
        <dbReference type="Proteomes" id="UP000539642"/>
    </source>
</evidence>
<evidence type="ECO:0008006" key="4">
    <source>
        <dbReference type="Google" id="ProtNLM"/>
    </source>
</evidence>
<dbReference type="PROSITE" id="PS51257">
    <property type="entry name" value="PROKAR_LIPOPROTEIN"/>
    <property type="match status" value="1"/>
</dbReference>
<evidence type="ECO:0000256" key="1">
    <source>
        <dbReference type="SAM" id="SignalP"/>
    </source>
</evidence>
<accession>A0A840V1F3</accession>
<dbReference type="EMBL" id="JACHEO010000027">
    <property type="protein sequence ID" value="MBB5349494.1"/>
    <property type="molecule type" value="Genomic_DNA"/>
</dbReference>